<dbReference type="SUPFAM" id="SSF52172">
    <property type="entry name" value="CheY-like"/>
    <property type="match status" value="1"/>
</dbReference>
<evidence type="ECO:0000256" key="7">
    <source>
        <dbReference type="PROSITE-ProRule" id="PRU01091"/>
    </source>
</evidence>
<keyword evidence="1 6" id="KW-0597">Phosphoprotein</keyword>
<dbReference type="CDD" id="cd00383">
    <property type="entry name" value="trans_reg_C"/>
    <property type="match status" value="1"/>
</dbReference>
<sequence length="227" mass="24721">MRVLVVEDDPALRLGIRRALQAEGWQVDVAADGELALAATATEPYDAAVLDLGLPRRNGLEVLRHWRGRGLELAVLILTARDELQDRLQGLNGGADDYLAKPFEAEELVARLRAIMRRRRGGASNLLHVGELSFNTSSRELRHREERLALSPREAALVELLMASPGAAVPKSRIISAMSSWESNFSANAVEIYILKLRRKLAATGVTIVTVRGVGYALELAQAGSAP</sequence>
<evidence type="ECO:0000256" key="4">
    <source>
        <dbReference type="ARBA" id="ARBA00023125"/>
    </source>
</evidence>
<dbReference type="GO" id="GO:0000156">
    <property type="term" value="F:phosphorelay response regulator activity"/>
    <property type="evidence" value="ECO:0007669"/>
    <property type="project" value="TreeGrafter"/>
</dbReference>
<organism evidence="10 11">
    <name type="scientific">Variovorax terrae</name>
    <dbReference type="NCBI Taxonomy" id="2923278"/>
    <lineage>
        <taxon>Bacteria</taxon>
        <taxon>Pseudomonadati</taxon>
        <taxon>Pseudomonadota</taxon>
        <taxon>Betaproteobacteria</taxon>
        <taxon>Burkholderiales</taxon>
        <taxon>Comamonadaceae</taxon>
        <taxon>Variovorax</taxon>
    </lineage>
</organism>
<name>A0A9X1VT38_9BURK</name>
<dbReference type="FunFam" id="3.40.50.2300:FF:000002">
    <property type="entry name" value="DNA-binding response regulator PhoP"/>
    <property type="match status" value="1"/>
</dbReference>
<dbReference type="InterPro" id="IPR036388">
    <property type="entry name" value="WH-like_DNA-bd_sf"/>
</dbReference>
<dbReference type="AlphaFoldDB" id="A0A9X1VT38"/>
<dbReference type="InterPro" id="IPR039420">
    <property type="entry name" value="WalR-like"/>
</dbReference>
<dbReference type="RefSeq" id="WP_243305447.1">
    <property type="nucleotide sequence ID" value="NZ_JALGBI010000001.1"/>
</dbReference>
<keyword evidence="3" id="KW-0805">Transcription regulation</keyword>
<dbReference type="PANTHER" id="PTHR48111:SF67">
    <property type="entry name" value="TRANSCRIPTIONAL REGULATORY PROTEIN TCTD"/>
    <property type="match status" value="1"/>
</dbReference>
<dbReference type="Gene3D" id="6.10.250.690">
    <property type="match status" value="1"/>
</dbReference>
<keyword evidence="11" id="KW-1185">Reference proteome</keyword>
<dbReference type="SMART" id="SM00862">
    <property type="entry name" value="Trans_reg_C"/>
    <property type="match status" value="1"/>
</dbReference>
<dbReference type="InterPro" id="IPR001867">
    <property type="entry name" value="OmpR/PhoB-type_DNA-bd"/>
</dbReference>
<dbReference type="PROSITE" id="PS51755">
    <property type="entry name" value="OMPR_PHOB"/>
    <property type="match status" value="1"/>
</dbReference>
<feature type="domain" description="Response regulatory" evidence="8">
    <location>
        <begin position="2"/>
        <end position="116"/>
    </location>
</feature>
<evidence type="ECO:0000313" key="10">
    <source>
        <dbReference type="EMBL" id="MCJ0762880.1"/>
    </source>
</evidence>
<dbReference type="InterPro" id="IPR001789">
    <property type="entry name" value="Sig_transdc_resp-reg_receiver"/>
</dbReference>
<feature type="domain" description="OmpR/PhoB-type" evidence="9">
    <location>
        <begin position="124"/>
        <end position="220"/>
    </location>
</feature>
<dbReference type="Proteomes" id="UP001139447">
    <property type="component" value="Unassembled WGS sequence"/>
</dbReference>
<dbReference type="PANTHER" id="PTHR48111">
    <property type="entry name" value="REGULATOR OF RPOS"/>
    <property type="match status" value="1"/>
</dbReference>
<dbReference type="InterPro" id="IPR011006">
    <property type="entry name" value="CheY-like_superfamily"/>
</dbReference>
<evidence type="ECO:0000259" key="8">
    <source>
        <dbReference type="PROSITE" id="PS50110"/>
    </source>
</evidence>
<feature type="modified residue" description="4-aspartylphosphate" evidence="6">
    <location>
        <position position="51"/>
    </location>
</feature>
<evidence type="ECO:0000256" key="2">
    <source>
        <dbReference type="ARBA" id="ARBA00023012"/>
    </source>
</evidence>
<dbReference type="GO" id="GO:0000976">
    <property type="term" value="F:transcription cis-regulatory region binding"/>
    <property type="evidence" value="ECO:0007669"/>
    <property type="project" value="TreeGrafter"/>
</dbReference>
<evidence type="ECO:0000256" key="3">
    <source>
        <dbReference type="ARBA" id="ARBA00023015"/>
    </source>
</evidence>
<dbReference type="SMART" id="SM00448">
    <property type="entry name" value="REC"/>
    <property type="match status" value="1"/>
</dbReference>
<dbReference type="Gene3D" id="3.40.50.2300">
    <property type="match status" value="1"/>
</dbReference>
<keyword evidence="5" id="KW-0804">Transcription</keyword>
<dbReference type="GO" id="GO:0032993">
    <property type="term" value="C:protein-DNA complex"/>
    <property type="evidence" value="ECO:0007669"/>
    <property type="project" value="TreeGrafter"/>
</dbReference>
<protein>
    <submittedName>
        <fullName evidence="10">Response regulator transcription factor</fullName>
    </submittedName>
</protein>
<keyword evidence="4 7" id="KW-0238">DNA-binding</keyword>
<dbReference type="CDD" id="cd17624">
    <property type="entry name" value="REC_OmpR_PmrA-like"/>
    <property type="match status" value="1"/>
</dbReference>
<evidence type="ECO:0000256" key="1">
    <source>
        <dbReference type="ARBA" id="ARBA00022553"/>
    </source>
</evidence>
<accession>A0A9X1VT38</accession>
<evidence type="ECO:0000259" key="9">
    <source>
        <dbReference type="PROSITE" id="PS51755"/>
    </source>
</evidence>
<gene>
    <name evidence="10" type="ORF">MMF98_06620</name>
</gene>
<dbReference type="Pfam" id="PF00486">
    <property type="entry name" value="Trans_reg_C"/>
    <property type="match status" value="1"/>
</dbReference>
<feature type="DNA-binding region" description="OmpR/PhoB-type" evidence="7">
    <location>
        <begin position="124"/>
        <end position="220"/>
    </location>
</feature>
<evidence type="ECO:0000256" key="6">
    <source>
        <dbReference type="PROSITE-ProRule" id="PRU00169"/>
    </source>
</evidence>
<dbReference type="Pfam" id="PF00072">
    <property type="entry name" value="Response_reg"/>
    <property type="match status" value="1"/>
</dbReference>
<evidence type="ECO:0000313" key="11">
    <source>
        <dbReference type="Proteomes" id="UP001139447"/>
    </source>
</evidence>
<dbReference type="Gene3D" id="1.10.10.10">
    <property type="entry name" value="Winged helix-like DNA-binding domain superfamily/Winged helix DNA-binding domain"/>
    <property type="match status" value="1"/>
</dbReference>
<dbReference type="GO" id="GO:0006355">
    <property type="term" value="P:regulation of DNA-templated transcription"/>
    <property type="evidence" value="ECO:0007669"/>
    <property type="project" value="InterPro"/>
</dbReference>
<reference evidence="10" key="1">
    <citation type="submission" date="2022-03" db="EMBL/GenBank/DDBJ databases">
        <authorList>
            <person name="Woo C.Y."/>
        </authorList>
    </citation>
    <scope>NUCLEOTIDE SEQUENCE</scope>
    <source>
        <strain evidence="10">CYS-02</strain>
    </source>
</reference>
<comment type="caution">
    <text evidence="10">The sequence shown here is derived from an EMBL/GenBank/DDBJ whole genome shotgun (WGS) entry which is preliminary data.</text>
</comment>
<dbReference type="EMBL" id="JALGBI010000001">
    <property type="protein sequence ID" value="MCJ0762880.1"/>
    <property type="molecule type" value="Genomic_DNA"/>
</dbReference>
<keyword evidence="2" id="KW-0902">Two-component regulatory system</keyword>
<dbReference type="PROSITE" id="PS50110">
    <property type="entry name" value="RESPONSE_REGULATORY"/>
    <property type="match status" value="1"/>
</dbReference>
<dbReference type="GO" id="GO:0005829">
    <property type="term" value="C:cytosol"/>
    <property type="evidence" value="ECO:0007669"/>
    <property type="project" value="TreeGrafter"/>
</dbReference>
<evidence type="ECO:0000256" key="5">
    <source>
        <dbReference type="ARBA" id="ARBA00023163"/>
    </source>
</evidence>
<proteinExistence type="predicted"/>